<feature type="non-terminal residue" evidence="1">
    <location>
        <position position="1"/>
    </location>
</feature>
<keyword evidence="2" id="KW-1185">Reference proteome</keyword>
<dbReference type="EMBL" id="GL984236">
    <property type="protein sequence ID" value="EGR28495.1"/>
    <property type="molecule type" value="Genomic_DNA"/>
</dbReference>
<protein>
    <submittedName>
        <fullName evidence="1">Uncharacterized protein</fullName>
    </submittedName>
</protein>
<accession>G0R206</accession>
<evidence type="ECO:0000313" key="2">
    <source>
        <dbReference type="Proteomes" id="UP000008983"/>
    </source>
</evidence>
<sequence>FQPKIIGLIQQQHKNIKMTKTIVNKQIIILSDYYLDPIILIIQLDTPNSFAIEITFLQTFFKFKKINKIQLIKKKITFKTFSQLLKECNISTPQFNISFVDLYDYQISSLAQIFILIKFQSYAALFQIPYNKNLSFYSLIDSSFFTDVLLRYTINSFT</sequence>
<dbReference type="AlphaFoldDB" id="G0R206"/>
<name>G0R206_ICHMU</name>
<proteinExistence type="predicted"/>
<evidence type="ECO:0000313" key="1">
    <source>
        <dbReference type="EMBL" id="EGR28495.1"/>
    </source>
</evidence>
<organism evidence="1 2">
    <name type="scientific">Ichthyophthirius multifiliis</name>
    <name type="common">White spot disease agent</name>
    <name type="synonym">Ich</name>
    <dbReference type="NCBI Taxonomy" id="5932"/>
    <lineage>
        <taxon>Eukaryota</taxon>
        <taxon>Sar</taxon>
        <taxon>Alveolata</taxon>
        <taxon>Ciliophora</taxon>
        <taxon>Intramacronucleata</taxon>
        <taxon>Oligohymenophorea</taxon>
        <taxon>Hymenostomatida</taxon>
        <taxon>Ophryoglenina</taxon>
        <taxon>Ichthyophthirius</taxon>
    </lineage>
</organism>
<dbReference type="Proteomes" id="UP000008983">
    <property type="component" value="Unassembled WGS sequence"/>
</dbReference>
<dbReference type="RefSeq" id="XP_004029731.1">
    <property type="nucleotide sequence ID" value="XM_004029683.1"/>
</dbReference>
<dbReference type="InParanoid" id="G0R206"/>
<gene>
    <name evidence="1" type="ORF">IMG5_174060</name>
</gene>
<reference evidence="1 2" key="1">
    <citation type="submission" date="2011-07" db="EMBL/GenBank/DDBJ databases">
        <authorList>
            <person name="Coyne R."/>
            <person name="Brami D."/>
            <person name="Johnson J."/>
            <person name="Hostetler J."/>
            <person name="Hannick L."/>
            <person name="Clark T."/>
            <person name="Cassidy-Hanley D."/>
            <person name="Inman J."/>
        </authorList>
    </citation>
    <scope>NUCLEOTIDE SEQUENCE [LARGE SCALE GENOMIC DNA]</scope>
    <source>
        <strain evidence="1 2">G5</strain>
    </source>
</reference>
<dbReference type="GeneID" id="14904579"/>